<dbReference type="InterPro" id="IPR003593">
    <property type="entry name" value="AAA+_ATPase"/>
</dbReference>
<dbReference type="InterPro" id="IPR003439">
    <property type="entry name" value="ABC_transporter-like_ATP-bd"/>
</dbReference>
<reference evidence="5" key="1">
    <citation type="journal article" date="2015" name="PeerJ">
        <title>First genomic representation of candidate bacterial phylum KSB3 points to enhanced environmental sensing as a trigger of wastewater bulking.</title>
        <authorList>
            <person name="Sekiguchi Y."/>
            <person name="Ohashi A."/>
            <person name="Parks D.H."/>
            <person name="Yamauchi T."/>
            <person name="Tyson G.W."/>
            <person name="Hugenholtz P."/>
        </authorList>
    </citation>
    <scope>NUCLEOTIDE SEQUENCE [LARGE SCALE GENOMIC DNA]</scope>
</reference>
<evidence type="ECO:0000256" key="2">
    <source>
        <dbReference type="ARBA" id="ARBA00022741"/>
    </source>
</evidence>
<proteinExistence type="predicted"/>
<dbReference type="InterPro" id="IPR050153">
    <property type="entry name" value="Metal_Ion_Import_ABC"/>
</dbReference>
<evidence type="ECO:0000256" key="1">
    <source>
        <dbReference type="ARBA" id="ARBA00022448"/>
    </source>
</evidence>
<dbReference type="PANTHER" id="PTHR42734">
    <property type="entry name" value="METAL TRANSPORT SYSTEM ATP-BINDING PROTEIN TM_0124-RELATED"/>
    <property type="match status" value="1"/>
</dbReference>
<dbReference type="EMBL" id="DF820473">
    <property type="protein sequence ID" value="GAK60370.1"/>
    <property type="molecule type" value="Genomic_DNA"/>
</dbReference>
<dbReference type="HOGENOM" id="CLU_000604_1_11_0"/>
<evidence type="ECO:0000259" key="4">
    <source>
        <dbReference type="PROSITE" id="PS50893"/>
    </source>
</evidence>
<dbReference type="SMART" id="SM00382">
    <property type="entry name" value="AAA"/>
    <property type="match status" value="1"/>
</dbReference>
<keyword evidence="3" id="KW-0067">ATP-binding</keyword>
<accession>A0A081C715</accession>
<dbReference type="GO" id="GO:0005524">
    <property type="term" value="F:ATP binding"/>
    <property type="evidence" value="ECO:0007669"/>
    <property type="project" value="UniProtKB-KW"/>
</dbReference>
<evidence type="ECO:0000256" key="3">
    <source>
        <dbReference type="ARBA" id="ARBA00022840"/>
    </source>
</evidence>
<dbReference type="AlphaFoldDB" id="A0A081C715"/>
<keyword evidence="1" id="KW-0813">Transport</keyword>
<dbReference type="Proteomes" id="UP000030661">
    <property type="component" value="Unassembled WGS sequence"/>
</dbReference>
<feature type="domain" description="ABC transporter" evidence="4">
    <location>
        <begin position="5"/>
        <end position="238"/>
    </location>
</feature>
<keyword evidence="6" id="KW-1185">Reference proteome</keyword>
<name>A0A081C715_VECG1</name>
<dbReference type="InterPro" id="IPR027417">
    <property type="entry name" value="P-loop_NTPase"/>
</dbReference>
<dbReference type="eggNOG" id="COG1120">
    <property type="taxonomic scope" value="Bacteria"/>
</dbReference>
<sequence length="263" mass="30340">MMKEIVFEHVTFQYPDTDSVIFDDLSLTLARGITTLVGQNGTGKSTFLLLAAGLLLPTSGKVYVQGIDTAQLQDEEKRQQYVSFIFQNMEFETHESIRTLLHVVLDTGFRQPKDEELIQSLIQAFELESVLDHKTQEVSKGELQRTILAFSLLYGSQIIMMDEPIFAMEGPQKQRAMDFITRFVTQENRSLYYTVHNLDISQTYSDYALLFNTHGFIQYGLASFLLTREQLEAAYEIPLVFLKQQERLHRGALNSDYQKHRFN</sequence>
<dbReference type="SUPFAM" id="SSF52540">
    <property type="entry name" value="P-loop containing nucleoside triphosphate hydrolases"/>
    <property type="match status" value="1"/>
</dbReference>
<dbReference type="PROSITE" id="PS50893">
    <property type="entry name" value="ABC_TRANSPORTER_2"/>
    <property type="match status" value="1"/>
</dbReference>
<organism evidence="5">
    <name type="scientific">Vecturithrix granuli</name>
    <dbReference type="NCBI Taxonomy" id="1499967"/>
    <lineage>
        <taxon>Bacteria</taxon>
        <taxon>Candidatus Moduliflexota</taxon>
        <taxon>Candidatus Vecturitrichia</taxon>
        <taxon>Candidatus Vecturitrichales</taxon>
        <taxon>Candidatus Vecturitrichaceae</taxon>
        <taxon>Candidatus Vecturithrix</taxon>
    </lineage>
</organism>
<evidence type="ECO:0000313" key="5">
    <source>
        <dbReference type="EMBL" id="GAK60370.1"/>
    </source>
</evidence>
<keyword evidence="2" id="KW-0547">Nucleotide-binding</keyword>
<gene>
    <name evidence="5" type="ORF">U27_00261</name>
</gene>
<dbReference type="Gene3D" id="3.40.50.300">
    <property type="entry name" value="P-loop containing nucleotide triphosphate hydrolases"/>
    <property type="match status" value="1"/>
</dbReference>
<protein>
    <submittedName>
        <fullName evidence="5">ABC transporter related protein</fullName>
    </submittedName>
</protein>
<dbReference type="GO" id="GO:0016887">
    <property type="term" value="F:ATP hydrolysis activity"/>
    <property type="evidence" value="ECO:0007669"/>
    <property type="project" value="InterPro"/>
</dbReference>
<evidence type="ECO:0000313" key="6">
    <source>
        <dbReference type="Proteomes" id="UP000030661"/>
    </source>
</evidence>
<dbReference type="Pfam" id="PF00005">
    <property type="entry name" value="ABC_tran"/>
    <property type="match status" value="1"/>
</dbReference>
<dbReference type="STRING" id="1499967.U27_00261"/>